<proteinExistence type="predicted"/>
<organism evidence="1 2">
    <name type="scientific">Sulfitobacter indolifex HEL-45</name>
    <dbReference type="NCBI Taxonomy" id="391624"/>
    <lineage>
        <taxon>Bacteria</taxon>
        <taxon>Pseudomonadati</taxon>
        <taxon>Pseudomonadota</taxon>
        <taxon>Alphaproteobacteria</taxon>
        <taxon>Rhodobacterales</taxon>
        <taxon>Roseobacteraceae</taxon>
        <taxon>Sulfitobacter</taxon>
    </lineage>
</organism>
<name>A0ABM9X1V2_9RHOB</name>
<gene>
    <name evidence="1" type="ORF">OIHEL45_16791</name>
</gene>
<sequence>MCADKDRGAAGHRHSGECNLEEQIDDHRDRAARRLLTRVEARHINVGTIE</sequence>
<keyword evidence="2" id="KW-1185">Reference proteome</keyword>
<evidence type="ECO:0000313" key="1">
    <source>
        <dbReference type="EMBL" id="EDQ03451.1"/>
    </source>
</evidence>
<evidence type="ECO:0000313" key="2">
    <source>
        <dbReference type="Proteomes" id="UP000003257"/>
    </source>
</evidence>
<protein>
    <submittedName>
        <fullName evidence="1">Uncharacterized protein</fullName>
    </submittedName>
</protein>
<comment type="caution">
    <text evidence="1">The sequence shown here is derived from an EMBL/GenBank/DDBJ whole genome shotgun (WGS) entry which is preliminary data.</text>
</comment>
<reference evidence="1 2" key="1">
    <citation type="submission" date="2007-11" db="EMBL/GenBank/DDBJ databases">
        <authorList>
            <person name="Wagner-Dobler I."/>
            <person name="Ferriera S."/>
            <person name="Johnson J."/>
            <person name="Kravitz S."/>
            <person name="Beeson K."/>
            <person name="Sutton G."/>
            <person name="Rogers Y.-H."/>
            <person name="Friedman R."/>
            <person name="Frazier M."/>
            <person name="Venter J.C."/>
        </authorList>
    </citation>
    <scope>NUCLEOTIDE SEQUENCE [LARGE SCALE GENOMIC DNA]</scope>
    <source>
        <strain evidence="1 2">HEL-45</strain>
    </source>
</reference>
<dbReference type="Proteomes" id="UP000003257">
    <property type="component" value="Unassembled WGS sequence"/>
</dbReference>
<accession>A0ABM9X1V2</accession>
<dbReference type="EMBL" id="ABID01000017">
    <property type="protein sequence ID" value="EDQ03451.1"/>
    <property type="molecule type" value="Genomic_DNA"/>
</dbReference>